<feature type="region of interest" description="Disordered" evidence="2">
    <location>
        <begin position="68"/>
        <end position="92"/>
    </location>
</feature>
<dbReference type="GO" id="GO:0046872">
    <property type="term" value="F:metal ion binding"/>
    <property type="evidence" value="ECO:0007669"/>
    <property type="project" value="UniProtKB-KW"/>
</dbReference>
<dbReference type="PROSITE" id="PS51471">
    <property type="entry name" value="FE2OG_OXY"/>
    <property type="match status" value="1"/>
</dbReference>
<comment type="similarity">
    <text evidence="1">Belongs to the iron/ascorbate-dependent oxidoreductase family.</text>
</comment>
<dbReference type="InterPro" id="IPR005123">
    <property type="entry name" value="Oxoglu/Fe-dep_dioxygenase_dom"/>
</dbReference>
<dbReference type="GO" id="GO:0016491">
    <property type="term" value="F:oxidoreductase activity"/>
    <property type="evidence" value="ECO:0007669"/>
    <property type="project" value="UniProtKB-KW"/>
</dbReference>
<protein>
    <recommendedName>
        <fullName evidence="3">Fe2OG dioxygenase domain-containing protein</fullName>
    </recommendedName>
</protein>
<evidence type="ECO:0000313" key="4">
    <source>
        <dbReference type="EMBL" id="CAD9403210.1"/>
    </source>
</evidence>
<dbReference type="Pfam" id="PF13640">
    <property type="entry name" value="2OG-FeII_Oxy_3"/>
    <property type="match status" value="1"/>
</dbReference>
<keyword evidence="1" id="KW-0560">Oxidoreductase</keyword>
<dbReference type="InterPro" id="IPR044862">
    <property type="entry name" value="Pro_4_hyd_alph_FE2OG_OXY"/>
</dbReference>
<proteinExistence type="inferred from homology"/>
<gene>
    <name evidence="4" type="ORF">CBRE1094_LOCUS3192</name>
</gene>
<evidence type="ECO:0000259" key="3">
    <source>
        <dbReference type="PROSITE" id="PS51471"/>
    </source>
</evidence>
<evidence type="ECO:0000256" key="2">
    <source>
        <dbReference type="SAM" id="MobiDB-lite"/>
    </source>
</evidence>
<dbReference type="PANTHER" id="PTHR14650">
    <property type="entry name" value="PROLYL HYDROXYLASE-RELATED"/>
    <property type="match status" value="1"/>
</dbReference>
<dbReference type="GO" id="GO:0016020">
    <property type="term" value="C:membrane"/>
    <property type="evidence" value="ECO:0007669"/>
    <property type="project" value="TreeGrafter"/>
</dbReference>
<dbReference type="InterPro" id="IPR039210">
    <property type="entry name" value="OGFOD3"/>
</dbReference>
<dbReference type="AlphaFoldDB" id="A0A7S2FN77"/>
<keyword evidence="1" id="KW-0479">Metal-binding</keyword>
<evidence type="ECO:0000256" key="1">
    <source>
        <dbReference type="RuleBase" id="RU003682"/>
    </source>
</evidence>
<name>A0A7S2FN77_9EUKA</name>
<dbReference type="PANTHER" id="PTHR14650:SF1">
    <property type="entry name" value="2-OXOGLUTARATE AND IRON-DEPENDENT OXYGENASE DOMAIN-CONTAINING PROTEIN 3"/>
    <property type="match status" value="1"/>
</dbReference>
<sequence length="203" mass="22464">MRRAVAIEYGLPLASLSPRQTFVSRVSTVEDLARTPFSIHVDECSVPAYHYSAVLYLSVSSLHPASAGAARDSQQPVRAEPSAGDTMDFTGGELRFHPTPVQESQLVLPRQGMAAIFSSGWENVHEVQPVLSGVRYAMPAFFTTEAPSELAPWDNEDATPARSRAARAAALWRHGLMPDSDKAFFQFLRRWARLFDAEQWASE</sequence>
<keyword evidence="1" id="KW-0408">Iron</keyword>
<accession>A0A7S2FN77</accession>
<feature type="domain" description="Fe2OG dioxygenase" evidence="3">
    <location>
        <begin position="17"/>
        <end position="145"/>
    </location>
</feature>
<dbReference type="EMBL" id="HBGU01005846">
    <property type="protein sequence ID" value="CAD9403210.1"/>
    <property type="molecule type" value="Transcribed_RNA"/>
</dbReference>
<organism evidence="4">
    <name type="scientific">Haptolina brevifila</name>
    <dbReference type="NCBI Taxonomy" id="156173"/>
    <lineage>
        <taxon>Eukaryota</taxon>
        <taxon>Haptista</taxon>
        <taxon>Haptophyta</taxon>
        <taxon>Prymnesiophyceae</taxon>
        <taxon>Prymnesiales</taxon>
        <taxon>Prymnesiaceae</taxon>
        <taxon>Haptolina</taxon>
    </lineage>
</organism>
<dbReference type="Gene3D" id="2.60.120.620">
    <property type="entry name" value="q2cbj1_9rhob like domain"/>
    <property type="match status" value="1"/>
</dbReference>
<reference evidence="4" key="1">
    <citation type="submission" date="2021-01" db="EMBL/GenBank/DDBJ databases">
        <authorList>
            <person name="Corre E."/>
            <person name="Pelletier E."/>
            <person name="Niang G."/>
            <person name="Scheremetjew M."/>
            <person name="Finn R."/>
            <person name="Kale V."/>
            <person name="Holt S."/>
            <person name="Cochrane G."/>
            <person name="Meng A."/>
            <person name="Brown T."/>
            <person name="Cohen L."/>
        </authorList>
    </citation>
    <scope>NUCLEOTIDE SEQUENCE</scope>
    <source>
        <strain evidence="4">UTEX LB 985</strain>
    </source>
</reference>